<protein>
    <submittedName>
        <fullName evidence="2">Uncharacterized protein</fullName>
    </submittedName>
</protein>
<comment type="caution">
    <text evidence="2">The sequence shown here is derived from an EMBL/GenBank/DDBJ whole genome shotgun (WGS) entry which is preliminary data.</text>
</comment>
<feature type="region of interest" description="Disordered" evidence="1">
    <location>
        <begin position="99"/>
        <end position="121"/>
    </location>
</feature>
<proteinExistence type="predicted"/>
<evidence type="ECO:0000313" key="2">
    <source>
        <dbReference type="EMBL" id="KKM61352.1"/>
    </source>
</evidence>
<sequence length="121" mass="13451">MEEYQKNTVASVRTSSRVLAQLAQFQIEQMEYGQVATTSRSDLIHSCLVYLANAVEDVTPQSFETDEEAEAYLQAVGLSRNSTRSENVAAAVDTAVKDSLEAGARSRSRSRRKVDKKEHHT</sequence>
<gene>
    <name evidence="2" type="ORF">LCGC14_1532580</name>
</gene>
<evidence type="ECO:0000256" key="1">
    <source>
        <dbReference type="SAM" id="MobiDB-lite"/>
    </source>
</evidence>
<accession>A0A0F9LWB5</accession>
<organism evidence="2">
    <name type="scientific">marine sediment metagenome</name>
    <dbReference type="NCBI Taxonomy" id="412755"/>
    <lineage>
        <taxon>unclassified sequences</taxon>
        <taxon>metagenomes</taxon>
        <taxon>ecological metagenomes</taxon>
    </lineage>
</organism>
<name>A0A0F9LWB5_9ZZZZ</name>
<dbReference type="AlphaFoldDB" id="A0A0F9LWB5"/>
<dbReference type="EMBL" id="LAZR01011500">
    <property type="protein sequence ID" value="KKM61352.1"/>
    <property type="molecule type" value="Genomic_DNA"/>
</dbReference>
<reference evidence="2" key="1">
    <citation type="journal article" date="2015" name="Nature">
        <title>Complex archaea that bridge the gap between prokaryotes and eukaryotes.</title>
        <authorList>
            <person name="Spang A."/>
            <person name="Saw J.H."/>
            <person name="Jorgensen S.L."/>
            <person name="Zaremba-Niedzwiedzka K."/>
            <person name="Martijn J."/>
            <person name="Lind A.E."/>
            <person name="van Eijk R."/>
            <person name="Schleper C."/>
            <person name="Guy L."/>
            <person name="Ettema T.J."/>
        </authorList>
    </citation>
    <scope>NUCLEOTIDE SEQUENCE</scope>
</reference>